<dbReference type="Gene3D" id="2.160.20.120">
    <property type="match status" value="1"/>
</dbReference>
<dbReference type="Proteomes" id="UP000654993">
    <property type="component" value="Unassembled WGS sequence"/>
</dbReference>
<evidence type="ECO:0000259" key="3">
    <source>
        <dbReference type="Pfam" id="PF18917"/>
    </source>
</evidence>
<dbReference type="Pfam" id="PF18917">
    <property type="entry name" value="LiaI-LiaF-like_TM1"/>
    <property type="match status" value="1"/>
</dbReference>
<dbReference type="Pfam" id="PF13349">
    <property type="entry name" value="DUF4097"/>
    <property type="match status" value="1"/>
</dbReference>
<name>A0A916QI25_9BACL</name>
<organism evidence="4 5">
    <name type="scientific">Insulibacter thermoxylanivorax</name>
    <dbReference type="NCBI Taxonomy" id="2749268"/>
    <lineage>
        <taxon>Bacteria</taxon>
        <taxon>Bacillati</taxon>
        <taxon>Bacillota</taxon>
        <taxon>Bacilli</taxon>
        <taxon>Bacillales</taxon>
        <taxon>Paenibacillaceae</taxon>
        <taxon>Insulibacter</taxon>
    </lineage>
</organism>
<sequence length="390" mass="43836">MVHMGRYTAALLLIATGAALVFDQMSGTQYMRTLVEWWPAVLIVLGVEVILLSLIYRNQPDKLHFSFGSVFGAAAIAFVVMLMTGFGTGNMDTLNWRFWEQAWNRVERPVEYVQPGAQTELIRVKNRNGKVLLQSGDTDQVALQSTIVYSGLLSQHEARAVEDESRLEIRDDGRTLEIEAVGKRYRRFFWTTEARMDVIITVPRDRLFDYELELANGDIDIRSLELLERMSVRTSNGDIDIYDIAGDVRAVTKNGNIHIGRMYSQVEAETSNGDVWITDVRGPAEVRTKNGDVEARDIYSSFIAETSNGDIIVSSPIVGGNWKFLSKNGDLELEVPETGDYRIRGRGDIKTSIPWLNKKRKSVEGEIGSGLHVIEAETKNGDLEIDLIQK</sequence>
<keyword evidence="1" id="KW-0812">Transmembrane</keyword>
<accession>A0A916QI25</accession>
<dbReference type="InterPro" id="IPR043726">
    <property type="entry name" value="LiaI-LiaF-like_TM1"/>
</dbReference>
<evidence type="ECO:0008006" key="6">
    <source>
        <dbReference type="Google" id="ProtNLM"/>
    </source>
</evidence>
<protein>
    <recommendedName>
        <fullName evidence="6">Adhesin domain-containing protein</fullName>
    </recommendedName>
</protein>
<keyword evidence="5" id="KW-1185">Reference proteome</keyword>
<dbReference type="EMBL" id="BMAQ01000042">
    <property type="protein sequence ID" value="GFR39363.1"/>
    <property type="molecule type" value="Genomic_DNA"/>
</dbReference>
<keyword evidence="1" id="KW-1133">Transmembrane helix</keyword>
<evidence type="ECO:0000259" key="2">
    <source>
        <dbReference type="Pfam" id="PF13349"/>
    </source>
</evidence>
<keyword evidence="1" id="KW-0472">Membrane</keyword>
<feature type="transmembrane region" description="Helical" evidence="1">
    <location>
        <begin position="37"/>
        <end position="56"/>
    </location>
</feature>
<evidence type="ECO:0000256" key="1">
    <source>
        <dbReference type="SAM" id="Phobius"/>
    </source>
</evidence>
<reference evidence="4" key="2">
    <citation type="journal article" date="2021" name="Data Brief">
        <title>Draft genome sequence data of the facultative, thermophilic, xylanolytic bacterium Paenibacillus sp. strain DA-C8.</title>
        <authorList>
            <person name="Chhe C."/>
            <person name="Uke A."/>
            <person name="Baramee S."/>
            <person name="Ungkulpasvich U."/>
            <person name="Tachaapaikoon C."/>
            <person name="Pason P."/>
            <person name="Waeonukul R."/>
            <person name="Ratanakhanokchai K."/>
            <person name="Kosugi A."/>
        </authorList>
    </citation>
    <scope>NUCLEOTIDE SEQUENCE</scope>
    <source>
        <strain evidence="4">DA-C8</strain>
    </source>
</reference>
<feature type="transmembrane region" description="Helical" evidence="1">
    <location>
        <begin position="63"/>
        <end position="86"/>
    </location>
</feature>
<evidence type="ECO:0000313" key="5">
    <source>
        <dbReference type="Proteomes" id="UP000654993"/>
    </source>
</evidence>
<evidence type="ECO:0000313" key="4">
    <source>
        <dbReference type="EMBL" id="GFR39363.1"/>
    </source>
</evidence>
<dbReference type="InterPro" id="IPR025164">
    <property type="entry name" value="Toastrack_DUF4097"/>
</dbReference>
<proteinExistence type="predicted"/>
<feature type="domain" description="DUF4097" evidence="2">
    <location>
        <begin position="124"/>
        <end position="385"/>
    </location>
</feature>
<comment type="caution">
    <text evidence="4">The sequence shown here is derived from an EMBL/GenBank/DDBJ whole genome shotgun (WGS) entry which is preliminary data.</text>
</comment>
<gene>
    <name evidence="4" type="ORF">PRECH8_26590</name>
</gene>
<reference evidence="4" key="1">
    <citation type="submission" date="2020-08" db="EMBL/GenBank/DDBJ databases">
        <authorList>
            <person name="Uke A."/>
            <person name="Chhe C."/>
            <person name="Baramee S."/>
            <person name="Kosugi A."/>
        </authorList>
    </citation>
    <scope>NUCLEOTIDE SEQUENCE</scope>
    <source>
        <strain evidence="4">DA-C8</strain>
    </source>
</reference>
<dbReference type="AlphaFoldDB" id="A0A916QI25"/>
<feature type="domain" description="LiaI-LiaF-like transmembrane region" evidence="3">
    <location>
        <begin position="8"/>
        <end position="50"/>
    </location>
</feature>